<evidence type="ECO:0000256" key="1">
    <source>
        <dbReference type="ARBA" id="ARBA00004123"/>
    </source>
</evidence>
<dbReference type="PANTHER" id="PTHR47338:SF20">
    <property type="entry name" value="ZN(II)2CYS6 TRANSCRIPTION FACTOR (EUROFUNG)"/>
    <property type="match status" value="1"/>
</dbReference>
<evidence type="ECO:0000256" key="3">
    <source>
        <dbReference type="ARBA" id="ARBA00023015"/>
    </source>
</evidence>
<reference evidence="7 8" key="1">
    <citation type="journal article" date="2021" name="Nat. Commun.">
        <title>Genetic determinants of endophytism in the Arabidopsis root mycobiome.</title>
        <authorList>
            <person name="Mesny F."/>
            <person name="Miyauchi S."/>
            <person name="Thiergart T."/>
            <person name="Pickel B."/>
            <person name="Atanasova L."/>
            <person name="Karlsson M."/>
            <person name="Huettel B."/>
            <person name="Barry K.W."/>
            <person name="Haridas S."/>
            <person name="Chen C."/>
            <person name="Bauer D."/>
            <person name="Andreopoulos W."/>
            <person name="Pangilinan J."/>
            <person name="LaButti K."/>
            <person name="Riley R."/>
            <person name="Lipzen A."/>
            <person name="Clum A."/>
            <person name="Drula E."/>
            <person name="Henrissat B."/>
            <person name="Kohler A."/>
            <person name="Grigoriev I.V."/>
            <person name="Martin F.M."/>
            <person name="Hacquard S."/>
        </authorList>
    </citation>
    <scope>NUCLEOTIDE SEQUENCE [LARGE SCALE GENOMIC DNA]</scope>
    <source>
        <strain evidence="7 8">MPI-CAGE-CH-0241</strain>
    </source>
</reference>
<dbReference type="SMART" id="SM00066">
    <property type="entry name" value="GAL4"/>
    <property type="match status" value="1"/>
</dbReference>
<keyword evidence="4" id="KW-0804">Transcription</keyword>
<keyword evidence="8" id="KW-1185">Reference proteome</keyword>
<accession>A0A9P9AS33</accession>
<dbReference type="GO" id="GO:0008270">
    <property type="term" value="F:zinc ion binding"/>
    <property type="evidence" value="ECO:0007669"/>
    <property type="project" value="InterPro"/>
</dbReference>
<evidence type="ECO:0000256" key="5">
    <source>
        <dbReference type="ARBA" id="ARBA00023242"/>
    </source>
</evidence>
<dbReference type="PROSITE" id="PS50048">
    <property type="entry name" value="ZN2_CY6_FUNGAL_2"/>
    <property type="match status" value="1"/>
</dbReference>
<dbReference type="GO" id="GO:0000981">
    <property type="term" value="F:DNA-binding transcription factor activity, RNA polymerase II-specific"/>
    <property type="evidence" value="ECO:0007669"/>
    <property type="project" value="InterPro"/>
</dbReference>
<dbReference type="InterPro" id="IPR050815">
    <property type="entry name" value="TF_fung"/>
</dbReference>
<evidence type="ECO:0000256" key="2">
    <source>
        <dbReference type="ARBA" id="ARBA00022723"/>
    </source>
</evidence>
<dbReference type="Proteomes" id="UP000777438">
    <property type="component" value="Unassembled WGS sequence"/>
</dbReference>
<dbReference type="SUPFAM" id="SSF57701">
    <property type="entry name" value="Zn2/Cys6 DNA-binding domain"/>
    <property type="match status" value="1"/>
</dbReference>
<keyword evidence="2" id="KW-0479">Metal-binding</keyword>
<dbReference type="PROSITE" id="PS00463">
    <property type="entry name" value="ZN2_CY6_FUNGAL_1"/>
    <property type="match status" value="1"/>
</dbReference>
<sequence length="475" mass="52966">MSPAVFTAERACHYCWIRKQRCDKLLPQCSRCCSKFVRCKYDDLDRAISSKFTGPTSADLLIRRDPCGFDISPSGERQLLWAACDYESRTAEGETCPRLVRSILEASGTWPHELTNTYFAYMHPWFPILNPGEIHAGVHSFGTSGEPYYQALAVVFLGMSLLNHPTCNHPNHPAGSGLYRTTRRLFLMLQLPTREKLVLLYAGLLVAAYECGHGMSEQAYATLATCIGMVQQLSASDAPLVGHQFQDKLNLCWCSIVLLDRTIALSNPGARLPMLVHGCQFSPSVDFLKTLIIPDENLMDLVDRFRARAKSALLIGDKLSAVSDNTSFADIAAAEAVLHNLVREHAKQSREASYPSCEGISMALSAVVSMYKTTKRQNNLGENPKLALDIRFAYNIVFDMCRVEGSLIRSRGPRTQCVWFTGLACLYHAAIELNDVYLDGLLSEDFDQLRENLRAFGSYWGIGGEYLIECLSLSR</sequence>
<gene>
    <name evidence="7" type="ORF">B0T10DRAFT_400772</name>
</gene>
<dbReference type="PANTHER" id="PTHR47338">
    <property type="entry name" value="ZN(II)2CYS6 TRANSCRIPTION FACTOR (EUROFUNG)-RELATED"/>
    <property type="match status" value="1"/>
</dbReference>
<dbReference type="GO" id="GO:0005634">
    <property type="term" value="C:nucleus"/>
    <property type="evidence" value="ECO:0007669"/>
    <property type="project" value="UniProtKB-SubCell"/>
</dbReference>
<protein>
    <recommendedName>
        <fullName evidence="6">Zn(2)-C6 fungal-type domain-containing protein</fullName>
    </recommendedName>
</protein>
<dbReference type="OrthoDB" id="39175at2759"/>
<dbReference type="Gene3D" id="4.10.240.10">
    <property type="entry name" value="Zn(2)-C6 fungal-type DNA-binding domain"/>
    <property type="match status" value="1"/>
</dbReference>
<dbReference type="CDD" id="cd12148">
    <property type="entry name" value="fungal_TF_MHR"/>
    <property type="match status" value="1"/>
</dbReference>
<name>A0A9P9AS33_9HYPO</name>
<dbReference type="EMBL" id="JAGPYM010000006">
    <property type="protein sequence ID" value="KAH6893012.1"/>
    <property type="molecule type" value="Genomic_DNA"/>
</dbReference>
<evidence type="ECO:0000313" key="8">
    <source>
        <dbReference type="Proteomes" id="UP000777438"/>
    </source>
</evidence>
<keyword evidence="3" id="KW-0805">Transcription regulation</keyword>
<evidence type="ECO:0000313" key="7">
    <source>
        <dbReference type="EMBL" id="KAH6893012.1"/>
    </source>
</evidence>
<evidence type="ECO:0000256" key="4">
    <source>
        <dbReference type="ARBA" id="ARBA00023163"/>
    </source>
</evidence>
<comment type="subcellular location">
    <subcellularLocation>
        <location evidence="1">Nucleus</location>
    </subcellularLocation>
</comment>
<evidence type="ECO:0000259" key="6">
    <source>
        <dbReference type="PROSITE" id="PS50048"/>
    </source>
</evidence>
<dbReference type="InterPro" id="IPR001138">
    <property type="entry name" value="Zn2Cys6_DnaBD"/>
</dbReference>
<organism evidence="7 8">
    <name type="scientific">Thelonectria olida</name>
    <dbReference type="NCBI Taxonomy" id="1576542"/>
    <lineage>
        <taxon>Eukaryota</taxon>
        <taxon>Fungi</taxon>
        <taxon>Dikarya</taxon>
        <taxon>Ascomycota</taxon>
        <taxon>Pezizomycotina</taxon>
        <taxon>Sordariomycetes</taxon>
        <taxon>Hypocreomycetidae</taxon>
        <taxon>Hypocreales</taxon>
        <taxon>Nectriaceae</taxon>
        <taxon>Thelonectria</taxon>
    </lineage>
</organism>
<proteinExistence type="predicted"/>
<dbReference type="AlphaFoldDB" id="A0A9P9AS33"/>
<dbReference type="InterPro" id="IPR036864">
    <property type="entry name" value="Zn2-C6_fun-type_DNA-bd_sf"/>
</dbReference>
<comment type="caution">
    <text evidence="7">The sequence shown here is derived from an EMBL/GenBank/DDBJ whole genome shotgun (WGS) entry which is preliminary data.</text>
</comment>
<dbReference type="CDD" id="cd00067">
    <property type="entry name" value="GAL4"/>
    <property type="match status" value="1"/>
</dbReference>
<keyword evidence="5" id="KW-0539">Nucleus</keyword>
<feature type="domain" description="Zn(2)-C6 fungal-type" evidence="6">
    <location>
        <begin position="11"/>
        <end position="41"/>
    </location>
</feature>